<keyword evidence="3" id="KW-1185">Reference proteome</keyword>
<dbReference type="EMBL" id="CP118868">
    <property type="protein sequence ID" value="WEG35440.1"/>
    <property type="molecule type" value="Genomic_DNA"/>
</dbReference>
<name>A0ABY8C435_9FIRM</name>
<dbReference type="RefSeq" id="WP_315571537.1">
    <property type="nucleotide sequence ID" value="NZ_CP118868.1"/>
</dbReference>
<evidence type="ECO:0000259" key="1">
    <source>
        <dbReference type="Pfam" id="PF13320"/>
    </source>
</evidence>
<feature type="domain" description="Glycoside hydrolase 123 catalytic" evidence="1">
    <location>
        <begin position="180"/>
        <end position="504"/>
    </location>
</feature>
<dbReference type="Pfam" id="PF13320">
    <property type="entry name" value="GH123_cat"/>
    <property type="match status" value="1"/>
</dbReference>
<proteinExistence type="predicted"/>
<dbReference type="Proteomes" id="UP001220478">
    <property type="component" value="Chromosome"/>
</dbReference>
<reference evidence="2 3" key="1">
    <citation type="submission" date="2023-02" db="EMBL/GenBank/DDBJ databases">
        <title>Novel Oscillospiraceae bacterial genomes.</title>
        <authorList>
            <person name="Srinivasan S."/>
            <person name="Austin M.N."/>
            <person name="Fiedler T.L."/>
            <person name="Strenk S.M."/>
            <person name="Agnew K.J."/>
            <person name="Nagana Gowda G.A."/>
            <person name="Raftery D."/>
            <person name="Beamer M.A."/>
            <person name="Achilles S.L."/>
            <person name="Wiesenfeld H.C."/>
            <person name="Fredricks D.N."/>
            <person name="Hillier S.L."/>
        </authorList>
    </citation>
    <scope>NUCLEOTIDE SEQUENCE [LARGE SCALE GENOMIC DNA]</scope>
    <source>
        <strain evidence="2 3">CHIC02 1186E3-8</strain>
    </source>
</reference>
<dbReference type="InterPro" id="IPR025150">
    <property type="entry name" value="GH123_cat"/>
</dbReference>
<gene>
    <name evidence="2" type="ORF">PYS61_05795</name>
</gene>
<sequence>MEKNNIGLVSAADVFFYPDSKFAPLPSDLHLAMALNNYSSLQIILPSAEKFVQFRVASADFTVEYYQMLAIPVEYNTGDGEKQGGAMVLTDKLEKKPDYATRLAPFKVYDCLLKSPDGRIACADGRAAVYICLKAESGLTAGTYPLKLVAEAENLYYELHLEVRVYNVTVPENTFNFTNWFSEKAIVRMHQVEQNTQAYLAILDKYARVMRRLHQNTFYLQFDEQCVVDREKYLFNFEHLTERIKVFLQRGLVNLEMGVLLERGNLPNKLPDMYTADFKCALAENLNFDSLEGYKFTVRFVQALAAYLHKHGWTENIFFHIHDEPDIHYRDENCLQARRRQYYLAASILRKYLPGVEIIEAVDSTAFRGAIDIWVPGTVGYERQKKEFDQLISLGEKVWVYVCCGPEGYWLNRFLDSPLIRNRLLFWGCAKNHLSGFLHWGLNQFPDNMDPFHSTSCPNHTGIGTNFPCGDAFIVYPTVNEVNISMRLEAQRRGVEDVALFQLLELKDPFMFRKLLDQAFTNNFTYESDPHKIADLYEQLLQALEQKN</sequence>
<organism evidence="2 3">
    <name type="scientific">Amygdalobacter indicium</name>
    <dbReference type="NCBI Taxonomy" id="3029272"/>
    <lineage>
        <taxon>Bacteria</taxon>
        <taxon>Bacillati</taxon>
        <taxon>Bacillota</taxon>
        <taxon>Clostridia</taxon>
        <taxon>Eubacteriales</taxon>
        <taxon>Oscillospiraceae</taxon>
        <taxon>Amygdalobacter</taxon>
    </lineage>
</organism>
<evidence type="ECO:0000313" key="2">
    <source>
        <dbReference type="EMBL" id="WEG35440.1"/>
    </source>
</evidence>
<evidence type="ECO:0000313" key="3">
    <source>
        <dbReference type="Proteomes" id="UP001220478"/>
    </source>
</evidence>
<accession>A0ABY8C435</accession>
<protein>
    <submittedName>
        <fullName evidence="2">DUF4091 domain-containing protein</fullName>
    </submittedName>
</protein>